<reference evidence="1" key="1">
    <citation type="submission" date="2022-07" db="EMBL/GenBank/DDBJ databases">
        <title>Genome Sequence of Phlebia brevispora.</title>
        <authorList>
            <person name="Buettner E."/>
        </authorList>
    </citation>
    <scope>NUCLEOTIDE SEQUENCE</scope>
    <source>
        <strain evidence="1">MPL23</strain>
    </source>
</reference>
<gene>
    <name evidence="1" type="ORF">NM688_g2438</name>
</gene>
<name>A0ACC1T8V5_9APHY</name>
<comment type="caution">
    <text evidence="1">The sequence shown here is derived from an EMBL/GenBank/DDBJ whole genome shotgun (WGS) entry which is preliminary data.</text>
</comment>
<evidence type="ECO:0000313" key="2">
    <source>
        <dbReference type="Proteomes" id="UP001148662"/>
    </source>
</evidence>
<evidence type="ECO:0000313" key="1">
    <source>
        <dbReference type="EMBL" id="KAJ3555684.1"/>
    </source>
</evidence>
<sequence length="466" mass="51277">MARRDKGKHGTVDSTQRPAAAESNSGMHLRSHTAPSPPIHAELPPVKRRRQNPAATVNVPPPPSTSSSSSEDSPLKHIVIRNHSAAVGAHAVDAAAGFATVADPAQSDQECEDADVPEDTIHMSKHAERYQEQVPHFAVPANVHEASPQHEAPAAEEDSTQQIDGLSWPSYTDIVPPVVPGNHLGLKVQSPPVQEVLRRGIRLVFVSFCFNQAFAYASNKDLSHASDENCIRKALVRAARKLGTTDIKHRLQRDDLYAKTLGAILQSRIDNWRSQLRHNAACVVSTAYGLDKLQDNELQGHIDELLARHTHYYYLFAQDEHGEPNFKKPFLQPVFAQLLYKTFFSTSKQMGQVCLEAFKLKDGTYEIPEPLLALVATAVELLIVFSALDGLRSSGVKRKFCADAYSSVYEDVLETLHILATDPATKDSYHPLLAKIYAMAQSPLPRPAVQRLPLVSTGVPEIDLDN</sequence>
<protein>
    <submittedName>
        <fullName evidence="1">Uncharacterized protein</fullName>
    </submittedName>
</protein>
<dbReference type="EMBL" id="JANHOG010000308">
    <property type="protein sequence ID" value="KAJ3555684.1"/>
    <property type="molecule type" value="Genomic_DNA"/>
</dbReference>
<proteinExistence type="predicted"/>
<keyword evidence="2" id="KW-1185">Reference proteome</keyword>
<organism evidence="1 2">
    <name type="scientific">Phlebia brevispora</name>
    <dbReference type="NCBI Taxonomy" id="194682"/>
    <lineage>
        <taxon>Eukaryota</taxon>
        <taxon>Fungi</taxon>
        <taxon>Dikarya</taxon>
        <taxon>Basidiomycota</taxon>
        <taxon>Agaricomycotina</taxon>
        <taxon>Agaricomycetes</taxon>
        <taxon>Polyporales</taxon>
        <taxon>Meruliaceae</taxon>
        <taxon>Phlebia</taxon>
    </lineage>
</organism>
<dbReference type="Proteomes" id="UP001148662">
    <property type="component" value="Unassembled WGS sequence"/>
</dbReference>
<accession>A0ACC1T8V5</accession>